<dbReference type="Proteomes" id="UP000325313">
    <property type="component" value="Unassembled WGS sequence"/>
</dbReference>
<protein>
    <submittedName>
        <fullName evidence="1">Uncharacterized protein</fullName>
    </submittedName>
</protein>
<dbReference type="EMBL" id="VDEP01000172">
    <property type="protein sequence ID" value="KAA1126256.1"/>
    <property type="molecule type" value="Genomic_DNA"/>
</dbReference>
<gene>
    <name evidence="1" type="ORF">PGTUg99_021148</name>
</gene>
<proteinExistence type="predicted"/>
<reference evidence="1 2" key="1">
    <citation type="submission" date="2019-05" db="EMBL/GenBank/DDBJ databases">
        <title>Emergence of the Ug99 lineage of the wheat stem rust pathogen through somatic hybridization.</title>
        <authorList>
            <person name="Li F."/>
            <person name="Upadhyaya N.M."/>
            <person name="Sperschneider J."/>
            <person name="Matny O."/>
            <person name="Nguyen-Phuc H."/>
            <person name="Mago R."/>
            <person name="Raley C."/>
            <person name="Miller M.E."/>
            <person name="Silverstein K.A.T."/>
            <person name="Henningsen E."/>
            <person name="Hirsch C.D."/>
            <person name="Visser B."/>
            <person name="Pretorius Z.A."/>
            <person name="Steffenson B.J."/>
            <person name="Schwessinger B."/>
            <person name="Dodds P.N."/>
            <person name="Figueroa M."/>
        </authorList>
    </citation>
    <scope>NUCLEOTIDE SEQUENCE [LARGE SCALE GENOMIC DNA]</scope>
    <source>
        <strain evidence="1 2">Ug99</strain>
    </source>
</reference>
<comment type="caution">
    <text evidence="1">The sequence shown here is derived from an EMBL/GenBank/DDBJ whole genome shotgun (WGS) entry which is preliminary data.</text>
</comment>
<dbReference type="AlphaFoldDB" id="A0A5B0RK86"/>
<accession>A0A5B0RK86</accession>
<organism evidence="1 2">
    <name type="scientific">Puccinia graminis f. sp. tritici</name>
    <dbReference type="NCBI Taxonomy" id="56615"/>
    <lineage>
        <taxon>Eukaryota</taxon>
        <taxon>Fungi</taxon>
        <taxon>Dikarya</taxon>
        <taxon>Basidiomycota</taxon>
        <taxon>Pucciniomycotina</taxon>
        <taxon>Pucciniomycetes</taxon>
        <taxon>Pucciniales</taxon>
        <taxon>Pucciniaceae</taxon>
        <taxon>Puccinia</taxon>
    </lineage>
</organism>
<name>A0A5B0RK86_PUCGR</name>
<sequence>MAQPADSVGLLLQTSLRRLVLYVGPLADWPHSVGWVSGGFLSDPVSCRHGVSEVLA</sequence>
<evidence type="ECO:0000313" key="1">
    <source>
        <dbReference type="EMBL" id="KAA1126256.1"/>
    </source>
</evidence>
<evidence type="ECO:0000313" key="2">
    <source>
        <dbReference type="Proteomes" id="UP000325313"/>
    </source>
</evidence>